<protein>
    <recommendedName>
        <fullName evidence="1">Integrase catalytic domain-containing protein</fullName>
    </recommendedName>
</protein>
<dbReference type="Gene3D" id="3.30.420.10">
    <property type="entry name" value="Ribonuclease H-like superfamily/Ribonuclease H"/>
    <property type="match status" value="1"/>
</dbReference>
<reference evidence="2 3" key="1">
    <citation type="journal article" date="2019" name="Sci. Rep.">
        <title>Orb-weaving spider Araneus ventricosus genome elucidates the spidroin gene catalogue.</title>
        <authorList>
            <person name="Kono N."/>
            <person name="Nakamura H."/>
            <person name="Ohtoshi R."/>
            <person name="Moran D.A.P."/>
            <person name="Shinohara A."/>
            <person name="Yoshida Y."/>
            <person name="Fujiwara M."/>
            <person name="Mori M."/>
            <person name="Tomita M."/>
            <person name="Arakawa K."/>
        </authorList>
    </citation>
    <scope>NUCLEOTIDE SEQUENCE [LARGE SCALE GENOMIC DNA]</scope>
</reference>
<name>A0A4Y2IEW4_ARAVE</name>
<sequence length="136" mass="15753">MTGVDLAGPLFLRNGSKVWIVLFTCAVYRAVHLELLASLTSDSFLMAFRRFIARRGRPRTVYSDNGTNFRGGYDELSTLYWEKSMREANINEILWKFNSPSSSWWGGFWEWLVRVIKELLRRSLGKSILSFEDCAT</sequence>
<proteinExistence type="predicted"/>
<feature type="domain" description="Integrase catalytic" evidence="1">
    <location>
        <begin position="1"/>
        <end position="136"/>
    </location>
</feature>
<dbReference type="SUPFAM" id="SSF53098">
    <property type="entry name" value="Ribonuclease H-like"/>
    <property type="match status" value="1"/>
</dbReference>
<gene>
    <name evidence="2" type="ORF">AVEN_105431_1</name>
</gene>
<dbReference type="InterPro" id="IPR012337">
    <property type="entry name" value="RNaseH-like_sf"/>
</dbReference>
<dbReference type="GO" id="GO:0003676">
    <property type="term" value="F:nucleic acid binding"/>
    <property type="evidence" value="ECO:0007669"/>
    <property type="project" value="InterPro"/>
</dbReference>
<evidence type="ECO:0000313" key="3">
    <source>
        <dbReference type="Proteomes" id="UP000499080"/>
    </source>
</evidence>
<dbReference type="PANTHER" id="PTHR47331">
    <property type="entry name" value="PHD-TYPE DOMAIN-CONTAINING PROTEIN"/>
    <property type="match status" value="1"/>
</dbReference>
<organism evidence="2 3">
    <name type="scientific">Araneus ventricosus</name>
    <name type="common">Orbweaver spider</name>
    <name type="synonym">Epeira ventricosa</name>
    <dbReference type="NCBI Taxonomy" id="182803"/>
    <lineage>
        <taxon>Eukaryota</taxon>
        <taxon>Metazoa</taxon>
        <taxon>Ecdysozoa</taxon>
        <taxon>Arthropoda</taxon>
        <taxon>Chelicerata</taxon>
        <taxon>Arachnida</taxon>
        <taxon>Araneae</taxon>
        <taxon>Araneomorphae</taxon>
        <taxon>Entelegynae</taxon>
        <taxon>Araneoidea</taxon>
        <taxon>Araneidae</taxon>
        <taxon>Araneus</taxon>
    </lineage>
</organism>
<dbReference type="EMBL" id="BGPR01002608">
    <property type="protein sequence ID" value="GBM76251.1"/>
    <property type="molecule type" value="Genomic_DNA"/>
</dbReference>
<dbReference type="Proteomes" id="UP000499080">
    <property type="component" value="Unassembled WGS sequence"/>
</dbReference>
<evidence type="ECO:0000259" key="1">
    <source>
        <dbReference type="PROSITE" id="PS50994"/>
    </source>
</evidence>
<evidence type="ECO:0000313" key="2">
    <source>
        <dbReference type="EMBL" id="GBM76251.1"/>
    </source>
</evidence>
<comment type="caution">
    <text evidence="2">The sequence shown here is derived from an EMBL/GenBank/DDBJ whole genome shotgun (WGS) entry which is preliminary data.</text>
</comment>
<dbReference type="InterPro" id="IPR001584">
    <property type="entry name" value="Integrase_cat-core"/>
</dbReference>
<keyword evidence="3" id="KW-1185">Reference proteome</keyword>
<accession>A0A4Y2IEW4</accession>
<dbReference type="InterPro" id="IPR036397">
    <property type="entry name" value="RNaseH_sf"/>
</dbReference>
<dbReference type="PROSITE" id="PS50994">
    <property type="entry name" value="INTEGRASE"/>
    <property type="match status" value="1"/>
</dbReference>
<dbReference type="GO" id="GO:0015074">
    <property type="term" value="P:DNA integration"/>
    <property type="evidence" value="ECO:0007669"/>
    <property type="project" value="InterPro"/>
</dbReference>
<dbReference type="AlphaFoldDB" id="A0A4Y2IEW4"/>
<dbReference type="OrthoDB" id="5967017at2759"/>
<dbReference type="PANTHER" id="PTHR47331:SF1">
    <property type="entry name" value="GAG-LIKE PROTEIN"/>
    <property type="match status" value="1"/>
</dbReference>